<evidence type="ECO:0000313" key="2">
    <source>
        <dbReference type="Proteomes" id="UP000307510"/>
    </source>
</evidence>
<dbReference type="Pfam" id="PF13108">
    <property type="entry name" value="DUF3969"/>
    <property type="match status" value="1"/>
</dbReference>
<dbReference type="EMBL" id="VASG01000002">
    <property type="protein sequence ID" value="TLP76572.1"/>
    <property type="molecule type" value="Genomic_DNA"/>
</dbReference>
<name>A0A5R9ACR4_PSENT</name>
<protein>
    <submittedName>
        <fullName evidence="1">DUF3969 family protein</fullName>
    </submittedName>
</protein>
<dbReference type="Proteomes" id="UP000307510">
    <property type="component" value="Unassembled WGS sequence"/>
</dbReference>
<dbReference type="InterPro" id="IPR025083">
    <property type="entry name" value="DUF3969"/>
</dbReference>
<organism evidence="1 2">
    <name type="scientific">Pseudomonas nitroreducens</name>
    <dbReference type="NCBI Taxonomy" id="46680"/>
    <lineage>
        <taxon>Bacteria</taxon>
        <taxon>Pseudomonadati</taxon>
        <taxon>Pseudomonadota</taxon>
        <taxon>Gammaproteobacteria</taxon>
        <taxon>Pseudomonadales</taxon>
        <taxon>Pseudomonadaceae</taxon>
        <taxon>Pseudomonas</taxon>
    </lineage>
</organism>
<proteinExistence type="predicted"/>
<gene>
    <name evidence="1" type="ORF">FEA48_09260</name>
</gene>
<accession>A0A5R9ACR4</accession>
<evidence type="ECO:0000313" key="1">
    <source>
        <dbReference type="EMBL" id="TLP76572.1"/>
    </source>
</evidence>
<sequence>MGLILPEIGFQCTIFRARAGRCLMLRLSRGGAMQVDERFVVDSAESSALDKFFSVVVVGLAFALKEKSISVVEAERILFSPYMATQLARSRCSSGLVDLIERGCELEDVESLIPNQFPDVIDGIIKDSLSEIKKIEEILQDGQRLFAKKLCN</sequence>
<reference evidence="2" key="2">
    <citation type="submission" date="2019-06" db="EMBL/GenBank/DDBJ databases">
        <title>AzeR, a transcriptional regulator that responds to azelaic acid in Pseudomonas nitroreducens.</title>
        <authorList>
            <person name="Bez C."/>
            <person name="Javvadi S.G."/>
            <person name="Bertani I."/>
            <person name="Devescovi G."/>
            <person name="Studholme D.J."/>
            <person name="Geller A."/>
            <person name="Levy A."/>
            <person name="Venturi V."/>
        </authorList>
    </citation>
    <scope>NUCLEOTIDE SEQUENCE [LARGE SCALE GENOMIC DNA]</scope>
    <source>
        <strain evidence="2">DSM 9128</strain>
    </source>
</reference>
<comment type="caution">
    <text evidence="1">The sequence shown here is derived from an EMBL/GenBank/DDBJ whole genome shotgun (WGS) entry which is preliminary data.</text>
</comment>
<reference evidence="1 2" key="1">
    <citation type="submission" date="2019-05" db="EMBL/GenBank/DDBJ databases">
        <authorList>
            <person name="Moore K."/>
            <person name="O'Neill P."/>
            <person name="Farbos A."/>
            <person name="Studholme D.J."/>
        </authorList>
    </citation>
    <scope>NUCLEOTIDE SEQUENCE [LARGE SCALE GENOMIC DNA]</scope>
    <source>
        <strain evidence="1 2">DSM 9128</strain>
    </source>
</reference>
<dbReference type="AlphaFoldDB" id="A0A5R9ACR4"/>